<dbReference type="GO" id="GO:0008270">
    <property type="term" value="F:zinc ion binding"/>
    <property type="evidence" value="ECO:0007669"/>
    <property type="project" value="UniProtKB-KW"/>
</dbReference>
<dbReference type="InterPro" id="IPR013083">
    <property type="entry name" value="Znf_RING/FYVE/PHD"/>
</dbReference>
<dbReference type="PROSITE" id="PS50089">
    <property type="entry name" value="ZF_RING_2"/>
    <property type="match status" value="1"/>
</dbReference>
<dbReference type="RefSeq" id="XP_033346668.1">
    <property type="nucleotide sequence ID" value="XM_033490777.1"/>
</dbReference>
<dbReference type="SUPFAM" id="SSF57850">
    <property type="entry name" value="RING/U-box"/>
    <property type="match status" value="1"/>
</dbReference>
<dbReference type="AlphaFoldDB" id="A0A6J3K0N6"/>
<dbReference type="InterPro" id="IPR003877">
    <property type="entry name" value="SPRY_dom"/>
</dbReference>
<dbReference type="Pfam" id="PF00622">
    <property type="entry name" value="SPRY"/>
    <property type="match status" value="1"/>
</dbReference>
<dbReference type="Pfam" id="PF13920">
    <property type="entry name" value="zf-C3HC4_3"/>
    <property type="match status" value="1"/>
</dbReference>
<dbReference type="InterPro" id="IPR043136">
    <property type="entry name" value="B30.2/SPRY_sf"/>
</dbReference>
<evidence type="ECO:0000313" key="7">
    <source>
        <dbReference type="Proteomes" id="UP000504631"/>
    </source>
</evidence>
<evidence type="ECO:0000259" key="5">
    <source>
        <dbReference type="PROSITE" id="PS50089"/>
    </source>
</evidence>
<dbReference type="Proteomes" id="UP000504631">
    <property type="component" value="Unplaced"/>
</dbReference>
<dbReference type="InterPro" id="IPR045129">
    <property type="entry name" value="RNF123/RKP/RSPRY1"/>
</dbReference>
<proteinExistence type="predicted"/>
<feature type="domain" description="RING-type" evidence="5">
    <location>
        <begin position="1150"/>
        <end position="1188"/>
    </location>
</feature>
<dbReference type="CDD" id="cd16541">
    <property type="entry name" value="RING-HC_RNF123"/>
    <property type="match status" value="1"/>
</dbReference>
<dbReference type="InterPro" id="IPR001870">
    <property type="entry name" value="B30.2/SPRY"/>
</dbReference>
<protein>
    <submittedName>
        <fullName evidence="8 9">E3 ubiquitin-protein ligase RNF123-like</fullName>
    </submittedName>
</protein>
<dbReference type="Gene3D" id="2.60.120.920">
    <property type="match status" value="1"/>
</dbReference>
<keyword evidence="2 4" id="KW-0863">Zinc-finger</keyword>
<dbReference type="PROSITE" id="PS50188">
    <property type="entry name" value="B302_SPRY"/>
    <property type="match status" value="1"/>
</dbReference>
<dbReference type="InterPro" id="IPR013320">
    <property type="entry name" value="ConA-like_dom_sf"/>
</dbReference>
<reference evidence="8 9" key="1">
    <citation type="submission" date="2025-04" db="UniProtKB">
        <authorList>
            <consortium name="RefSeq"/>
        </authorList>
    </citation>
    <scope>IDENTIFICATION</scope>
    <source>
        <tissue evidence="8 9">Muscle</tissue>
    </source>
</reference>
<evidence type="ECO:0000256" key="2">
    <source>
        <dbReference type="ARBA" id="ARBA00022771"/>
    </source>
</evidence>
<dbReference type="Gene3D" id="3.30.40.10">
    <property type="entry name" value="Zinc/RING finger domain, C3HC4 (zinc finger)"/>
    <property type="match status" value="1"/>
</dbReference>
<dbReference type="GeneID" id="117231894"/>
<keyword evidence="3" id="KW-0862">Zinc</keyword>
<name>A0A6J3K0N6_9HYME</name>
<gene>
    <name evidence="8 9" type="primary">LOC117231894</name>
</gene>
<evidence type="ECO:0000313" key="8">
    <source>
        <dbReference type="RefSeq" id="XP_033346667.1"/>
    </source>
</evidence>
<dbReference type="SUPFAM" id="SSF49899">
    <property type="entry name" value="Concanavalin A-like lectins/glucanases"/>
    <property type="match status" value="1"/>
</dbReference>
<keyword evidence="7" id="KW-1185">Reference proteome</keyword>
<dbReference type="InterPro" id="IPR001841">
    <property type="entry name" value="Znf_RING"/>
</dbReference>
<dbReference type="PANTHER" id="PTHR13363">
    <property type="entry name" value="RING FINGER AND SRY DOMAIN-CONTAINING"/>
    <property type="match status" value="1"/>
</dbReference>
<evidence type="ECO:0000313" key="9">
    <source>
        <dbReference type="RefSeq" id="XP_033346668.1"/>
    </source>
</evidence>
<dbReference type="GO" id="GO:0005737">
    <property type="term" value="C:cytoplasm"/>
    <property type="evidence" value="ECO:0007669"/>
    <property type="project" value="TreeGrafter"/>
</dbReference>
<dbReference type="InterPro" id="IPR057987">
    <property type="entry name" value="TPR_RNF123/RKP"/>
</dbReference>
<dbReference type="GO" id="GO:0004842">
    <property type="term" value="F:ubiquitin-protein transferase activity"/>
    <property type="evidence" value="ECO:0007669"/>
    <property type="project" value="InterPro"/>
</dbReference>
<feature type="domain" description="B30.2/SPRY" evidence="6">
    <location>
        <begin position="50"/>
        <end position="230"/>
    </location>
</feature>
<evidence type="ECO:0000259" key="6">
    <source>
        <dbReference type="PROSITE" id="PS50188"/>
    </source>
</evidence>
<evidence type="ECO:0000256" key="3">
    <source>
        <dbReference type="ARBA" id="ARBA00022833"/>
    </source>
</evidence>
<sequence>MEIDEIVRDIFGSDILLESTDRKSGNESEKSSRVAHSLDLTNRYIESALLKDAPEKNVEDKRIGRIGPNVVRFDITSRLGLFSISPDKLTLNGRSNFSTMRANTAVYQGKWMYEVQLGTKGLMQIGWSTVNCTFTQESGVGDTINSYAYDGNRVRKWNASTFTYGEPWHTGDIIGCALDLDNGNVDFYRNGRCLGRAFENISMGAGFAYFPTVSLALKEGLTANFGSTPMHYPLEGYEPLQAIPKQEIHQAVLLFKWFLKITEQIDTRQNMNKESDISKEIIHKEKLHNEDMNVQTYLMCLSNCVLKHIGPLVSMPYVTEYIVVPFIRHLSEPETSLLSTCLDLLWTFLEEHELRICLETIVVFLLSAFRHVSYLVEYSDQCKNLLLLMKLCQHVSTRQYLLQHLLFDQVRLPNFLDVKPPDKKGLIDIVSNVWWETDPVDLTVEANKKSYLEACQRIKTTISELETLQVQFLIILLDNSDGNEKRPTSRTIFLRKFKHFIPIASSNPAPITLCCIYRLLIAFKILWDAEVGTSPVYVPSRVFYDGSIDYSRIERLGGLVSHLNKMHRSELIQLLGSEHQTIVTMDQTQETSHSYRMALVRVNNMNSLDQGRSITLDTTSLPMNTADPTTSLLELLDSIILFYHLVAKKPLAKAALLRNSMLEYISANQNIKIRLEEVKQKEKLESVSIEQELLRSINVFNAKLIEQGRHMAWIRAAVYSKEKQSQLAWLLKVITLTLTNASLEGNMFSFVPDFYVEALADLCVGLRNHMHPTARIEQIPDYQQMFLNTAKFLCDHFMDSRIVNVDSKSTLLLMLAGFVFNPLTLEAMESVPEESRIKLVTSLLKSYENRAWAESNWILVRFWQGNGFAFRYERSPHLLKRVGPKSYQQESISQPRKPCPSIVYQGHVRDVLLKNLQDTTALLNSLLNLLNWTFSEFIGMVQEIHNVSSRPERVFIESRQLKICATCFDLTISLLRVLEMIITVIPDIFNNSPQSFSENLLFRSCQLLCQILNRISSQTSCFQHVVLLEIPDLESVDHYPILAAVTGILLALLNDDMINSKSKPIAEVPRITQTLLIEPSFQMSTLYFLLGDLKVEDKQGRNIKRFSFSNYKNDVTEEEIEKVKGMIEYLDECRAILPNSKISSDNGDICTICYAQPIAVTFKPCNHQTCRICIDRHLLNSRSCFFCKVTIEKVIDLSSNVLHDFSNEITSSK</sequence>
<dbReference type="PANTHER" id="PTHR13363:SF5">
    <property type="entry name" value="E3 UBIQUITIN-PROTEIN LIGASE RNF123"/>
    <property type="match status" value="1"/>
</dbReference>
<accession>A0A6J3K0N6</accession>
<organism evidence="7 9">
    <name type="scientific">Bombus vosnesenskii</name>
    <dbReference type="NCBI Taxonomy" id="207650"/>
    <lineage>
        <taxon>Eukaryota</taxon>
        <taxon>Metazoa</taxon>
        <taxon>Ecdysozoa</taxon>
        <taxon>Arthropoda</taxon>
        <taxon>Hexapoda</taxon>
        <taxon>Insecta</taxon>
        <taxon>Pterygota</taxon>
        <taxon>Neoptera</taxon>
        <taxon>Endopterygota</taxon>
        <taxon>Hymenoptera</taxon>
        <taxon>Apocrita</taxon>
        <taxon>Aculeata</taxon>
        <taxon>Apoidea</taxon>
        <taxon>Anthophila</taxon>
        <taxon>Apidae</taxon>
        <taxon>Bombus</taxon>
        <taxon>Pyrobombus</taxon>
    </lineage>
</organism>
<dbReference type="GO" id="GO:0051603">
    <property type="term" value="P:proteolysis involved in protein catabolic process"/>
    <property type="evidence" value="ECO:0007669"/>
    <property type="project" value="TreeGrafter"/>
</dbReference>
<dbReference type="RefSeq" id="XP_033346667.1">
    <property type="nucleotide sequence ID" value="XM_033490776.1"/>
</dbReference>
<dbReference type="SMART" id="SM00184">
    <property type="entry name" value="RING"/>
    <property type="match status" value="1"/>
</dbReference>
<dbReference type="KEGG" id="bvk:117231894"/>
<dbReference type="Pfam" id="PF25576">
    <property type="entry name" value="TPR_RNF123"/>
    <property type="match status" value="1"/>
</dbReference>
<evidence type="ECO:0000256" key="1">
    <source>
        <dbReference type="ARBA" id="ARBA00022723"/>
    </source>
</evidence>
<dbReference type="SMART" id="SM00449">
    <property type="entry name" value="SPRY"/>
    <property type="match status" value="1"/>
</dbReference>
<evidence type="ECO:0000256" key="4">
    <source>
        <dbReference type="PROSITE-ProRule" id="PRU00175"/>
    </source>
</evidence>
<keyword evidence="1" id="KW-0479">Metal-binding</keyword>